<reference evidence="3 4" key="1">
    <citation type="submission" date="2019-02" db="EMBL/GenBank/DDBJ databases">
        <title>Complete Genome Sequence and Methylome Analysis of free living Spirochaetas.</title>
        <authorList>
            <person name="Fomenkov A."/>
            <person name="Dubinina G."/>
            <person name="Leshcheva N."/>
            <person name="Mikheeva N."/>
            <person name="Grabovich M."/>
            <person name="Vincze T."/>
            <person name="Roberts R.J."/>
        </authorList>
    </citation>
    <scope>NUCLEOTIDE SEQUENCE [LARGE SCALE GENOMIC DNA]</scope>
    <source>
        <strain evidence="3 4">K2</strain>
    </source>
</reference>
<dbReference type="RefSeq" id="WP_149486606.1">
    <property type="nucleotide sequence ID" value="NZ_CP036150.1"/>
</dbReference>
<feature type="compositionally biased region" description="Polar residues" evidence="2">
    <location>
        <begin position="94"/>
        <end position="110"/>
    </location>
</feature>
<organism evidence="3 4">
    <name type="scientific">Oceanispirochaeta crateris</name>
    <dbReference type="NCBI Taxonomy" id="2518645"/>
    <lineage>
        <taxon>Bacteria</taxon>
        <taxon>Pseudomonadati</taxon>
        <taxon>Spirochaetota</taxon>
        <taxon>Spirochaetia</taxon>
        <taxon>Spirochaetales</taxon>
        <taxon>Spirochaetaceae</taxon>
        <taxon>Oceanispirochaeta</taxon>
    </lineage>
</organism>
<protein>
    <submittedName>
        <fullName evidence="3">Uncharacterized protein</fullName>
    </submittedName>
</protein>
<evidence type="ECO:0000256" key="1">
    <source>
        <dbReference type="SAM" id="Coils"/>
    </source>
</evidence>
<dbReference type="Proteomes" id="UP000324209">
    <property type="component" value="Chromosome"/>
</dbReference>
<dbReference type="KEGG" id="ock:EXM22_11210"/>
<evidence type="ECO:0000313" key="4">
    <source>
        <dbReference type="Proteomes" id="UP000324209"/>
    </source>
</evidence>
<dbReference type="AlphaFoldDB" id="A0A5C1QK66"/>
<name>A0A5C1QK66_9SPIO</name>
<feature type="region of interest" description="Disordered" evidence="2">
    <location>
        <begin position="82"/>
        <end position="110"/>
    </location>
</feature>
<gene>
    <name evidence="3" type="ORF">EXM22_11210</name>
</gene>
<evidence type="ECO:0000313" key="3">
    <source>
        <dbReference type="EMBL" id="QEN08525.1"/>
    </source>
</evidence>
<feature type="coiled-coil region" evidence="1">
    <location>
        <begin position="33"/>
        <end position="63"/>
    </location>
</feature>
<dbReference type="EMBL" id="CP036150">
    <property type="protein sequence ID" value="QEN08525.1"/>
    <property type="molecule type" value="Genomic_DNA"/>
</dbReference>
<accession>A0A5C1QK66</accession>
<keyword evidence="4" id="KW-1185">Reference proteome</keyword>
<dbReference type="OrthoDB" id="371313at2"/>
<sequence length="110" mass="12494">MIRNVFINGTISTLFVMEEESGVEYTHPLVEALKEQADRIELLEKQNNELLKQEKILLNLLEMSATTGDIMARSLKVLQDMEDKDNSPVLESKVSLNTESPSQIEETLED</sequence>
<evidence type="ECO:0000256" key="2">
    <source>
        <dbReference type="SAM" id="MobiDB-lite"/>
    </source>
</evidence>
<proteinExistence type="predicted"/>
<keyword evidence="1" id="KW-0175">Coiled coil</keyword>